<evidence type="ECO:0000256" key="1">
    <source>
        <dbReference type="SAM" id="MobiDB-lite"/>
    </source>
</evidence>
<name>A0A8B6BUY6_MYTGA</name>
<proteinExistence type="predicted"/>
<keyword evidence="3" id="KW-1185">Reference proteome</keyword>
<feature type="compositionally biased region" description="Polar residues" evidence="1">
    <location>
        <begin position="136"/>
        <end position="183"/>
    </location>
</feature>
<sequence>MKLSSILERYFDILFKCKIILLIINSYQWTTVSSTLQIPSVLPVISEEFVKLTITTSLGARYKRSNPPNSSIGEGNQSKNVTSRPPVNSVGVPNNTGSPNSGMHNGQGTPTELNMTVNSVGASNNTGSPSPGMHNGQGTPTGRNTKLNSSGASNNTGSPTSGMHNGQGTHIQNLHGTPTNNMKAASNNPPGSGSPVVPTSSGASSVPRGRIGSYLLPNELRVSFTLGNDTIHLDLLKNRQFGRHAVPVFTKFSDGSIVQHGLSAVKVRNIINKRDY</sequence>
<dbReference type="OrthoDB" id="10600255at2759"/>
<organism evidence="2 3">
    <name type="scientific">Mytilus galloprovincialis</name>
    <name type="common">Mediterranean mussel</name>
    <dbReference type="NCBI Taxonomy" id="29158"/>
    <lineage>
        <taxon>Eukaryota</taxon>
        <taxon>Metazoa</taxon>
        <taxon>Spiralia</taxon>
        <taxon>Lophotrochozoa</taxon>
        <taxon>Mollusca</taxon>
        <taxon>Bivalvia</taxon>
        <taxon>Autobranchia</taxon>
        <taxon>Pteriomorphia</taxon>
        <taxon>Mytilida</taxon>
        <taxon>Mytiloidea</taxon>
        <taxon>Mytilidae</taxon>
        <taxon>Mytilinae</taxon>
        <taxon>Mytilus</taxon>
    </lineage>
</organism>
<accession>A0A8B6BUY6</accession>
<comment type="caution">
    <text evidence="2">The sequence shown here is derived from an EMBL/GenBank/DDBJ whole genome shotgun (WGS) entry which is preliminary data.</text>
</comment>
<dbReference type="AlphaFoldDB" id="A0A8B6BUY6"/>
<gene>
    <name evidence="2" type="ORF">MGAL_10B086604</name>
</gene>
<protein>
    <submittedName>
        <fullName evidence="2">Uncharacterized protein</fullName>
    </submittedName>
</protein>
<evidence type="ECO:0000313" key="2">
    <source>
        <dbReference type="EMBL" id="VDH95440.1"/>
    </source>
</evidence>
<dbReference type="Proteomes" id="UP000596742">
    <property type="component" value="Unassembled WGS sequence"/>
</dbReference>
<reference evidence="2" key="1">
    <citation type="submission" date="2018-11" db="EMBL/GenBank/DDBJ databases">
        <authorList>
            <person name="Alioto T."/>
            <person name="Alioto T."/>
        </authorList>
    </citation>
    <scope>NUCLEOTIDE SEQUENCE</scope>
</reference>
<feature type="compositionally biased region" description="Low complexity" evidence="1">
    <location>
        <begin position="184"/>
        <end position="207"/>
    </location>
</feature>
<evidence type="ECO:0000313" key="3">
    <source>
        <dbReference type="Proteomes" id="UP000596742"/>
    </source>
</evidence>
<dbReference type="EMBL" id="UYJE01000690">
    <property type="protein sequence ID" value="VDH95440.1"/>
    <property type="molecule type" value="Genomic_DNA"/>
</dbReference>
<feature type="compositionally biased region" description="Polar residues" evidence="1">
    <location>
        <begin position="66"/>
        <end position="129"/>
    </location>
</feature>
<feature type="region of interest" description="Disordered" evidence="1">
    <location>
        <begin position="61"/>
        <end position="209"/>
    </location>
</feature>